<organism evidence="1 2">
    <name type="scientific">Parascaris univalens</name>
    <name type="common">Nematode worm</name>
    <dbReference type="NCBI Taxonomy" id="6257"/>
    <lineage>
        <taxon>Eukaryota</taxon>
        <taxon>Metazoa</taxon>
        <taxon>Ecdysozoa</taxon>
        <taxon>Nematoda</taxon>
        <taxon>Chromadorea</taxon>
        <taxon>Rhabditida</taxon>
        <taxon>Spirurina</taxon>
        <taxon>Ascaridomorpha</taxon>
        <taxon>Ascaridoidea</taxon>
        <taxon>Ascarididae</taxon>
        <taxon>Parascaris</taxon>
    </lineage>
</organism>
<sequence>MQHSVNVTMEKRLALEVNTNKQAITIPRFSTFANHLSSMISCPDFTDRGAWSQKVTEKGVGVGGTVSRGAVSDAGYRMDDNFKLAFLLNDSY</sequence>
<protein>
    <submittedName>
        <fullName evidence="2">Uncharacterized protein</fullName>
    </submittedName>
</protein>
<evidence type="ECO:0000313" key="2">
    <source>
        <dbReference type="WBParaSite" id="PgR006_g180_t01"/>
    </source>
</evidence>
<dbReference type="AlphaFoldDB" id="A0A915AF28"/>
<dbReference type="Proteomes" id="UP000887569">
    <property type="component" value="Unplaced"/>
</dbReference>
<proteinExistence type="predicted"/>
<name>A0A915AF28_PARUN</name>
<dbReference type="WBParaSite" id="PgR006_g180_t01">
    <property type="protein sequence ID" value="PgR006_g180_t01"/>
    <property type="gene ID" value="PgR006_g180"/>
</dbReference>
<keyword evidence="1" id="KW-1185">Reference proteome</keyword>
<accession>A0A915AF28</accession>
<reference evidence="2" key="1">
    <citation type="submission" date="2022-11" db="UniProtKB">
        <authorList>
            <consortium name="WormBaseParasite"/>
        </authorList>
    </citation>
    <scope>IDENTIFICATION</scope>
</reference>
<evidence type="ECO:0000313" key="1">
    <source>
        <dbReference type="Proteomes" id="UP000887569"/>
    </source>
</evidence>